<evidence type="ECO:0000256" key="3">
    <source>
        <dbReference type="ARBA" id="ARBA00006490"/>
    </source>
</evidence>
<evidence type="ECO:0000256" key="1">
    <source>
        <dbReference type="ARBA" id="ARBA00001933"/>
    </source>
</evidence>
<organism evidence="12 13">
    <name type="scientific">Parasphingorhabdus flavimaris</name>
    <dbReference type="NCBI Taxonomy" id="266812"/>
    <lineage>
        <taxon>Bacteria</taxon>
        <taxon>Pseudomonadati</taxon>
        <taxon>Pseudomonadota</taxon>
        <taxon>Alphaproteobacteria</taxon>
        <taxon>Sphingomonadales</taxon>
        <taxon>Sphingomonadaceae</taxon>
        <taxon>Parasphingorhabdus</taxon>
    </lineage>
</organism>
<dbReference type="EMBL" id="JABWMH010000002">
    <property type="protein sequence ID" value="NVD27693.1"/>
    <property type="molecule type" value="Genomic_DNA"/>
</dbReference>
<evidence type="ECO:0000256" key="8">
    <source>
        <dbReference type="ARBA" id="ARBA00023004"/>
    </source>
</evidence>
<dbReference type="PANTHER" id="PTHR11601">
    <property type="entry name" value="CYSTEINE DESULFURYLASE FAMILY MEMBER"/>
    <property type="match status" value="1"/>
</dbReference>
<evidence type="ECO:0000256" key="10">
    <source>
        <dbReference type="ARBA" id="ARBA00050776"/>
    </source>
</evidence>
<evidence type="ECO:0000256" key="2">
    <source>
        <dbReference type="ARBA" id="ARBA00003120"/>
    </source>
</evidence>
<comment type="cofactor">
    <cofactor evidence="1">
        <name>pyridoxal 5'-phosphate</name>
        <dbReference type="ChEBI" id="CHEBI:597326"/>
    </cofactor>
</comment>
<keyword evidence="9" id="KW-0411">Iron-sulfur</keyword>
<keyword evidence="7" id="KW-0663">Pyridoxal phosphate</keyword>
<dbReference type="RefSeq" id="WP_176279191.1">
    <property type="nucleotide sequence ID" value="NZ_JABWMH010000002.1"/>
</dbReference>
<gene>
    <name evidence="12" type="ORF">HUO14_07230</name>
</gene>
<dbReference type="Gene3D" id="3.40.640.10">
    <property type="entry name" value="Type I PLP-dependent aspartate aminotransferase-like (Major domain)"/>
    <property type="match status" value="1"/>
</dbReference>
<protein>
    <recommendedName>
        <fullName evidence="4">Cysteine desulfurase</fullName>
    </recommendedName>
</protein>
<evidence type="ECO:0000256" key="7">
    <source>
        <dbReference type="ARBA" id="ARBA00022898"/>
    </source>
</evidence>
<dbReference type="SUPFAM" id="SSF53383">
    <property type="entry name" value="PLP-dependent transferases"/>
    <property type="match status" value="1"/>
</dbReference>
<evidence type="ECO:0000256" key="6">
    <source>
        <dbReference type="ARBA" id="ARBA00022723"/>
    </source>
</evidence>
<comment type="function">
    <text evidence="2">Catalyzes the removal of elemental sulfur atoms from cysteine to produce alanine. Seems to participate in the biosynthesis of the nitrogenase metalloclusters by providing the inorganic sulfur required for the Fe-S core formation.</text>
</comment>
<dbReference type="Gene3D" id="1.10.260.50">
    <property type="match status" value="1"/>
</dbReference>
<proteinExistence type="inferred from homology"/>
<keyword evidence="6" id="KW-0479">Metal-binding</keyword>
<dbReference type="InterPro" id="IPR015421">
    <property type="entry name" value="PyrdxlP-dep_Trfase_major"/>
</dbReference>
<feature type="domain" description="Aminotransferase class V" evidence="11">
    <location>
        <begin position="8"/>
        <end position="341"/>
    </location>
</feature>
<accession>A0ABX2N203</accession>
<name>A0ABX2N203_9SPHN</name>
<keyword evidence="12" id="KW-0032">Aminotransferase</keyword>
<dbReference type="Proteomes" id="UP000652427">
    <property type="component" value="Unassembled WGS sequence"/>
</dbReference>
<reference evidence="12 13" key="1">
    <citation type="submission" date="2020-06" db="EMBL/GenBank/DDBJ databases">
        <authorList>
            <person name="Kim S.-J."/>
            <person name="Park S.-J."/>
        </authorList>
    </citation>
    <scope>NUCLEOTIDE SEQUENCE [LARGE SCALE GENOMIC DNA]</scope>
    <source>
        <strain evidence="12 13">SW-151</strain>
    </source>
</reference>
<keyword evidence="8" id="KW-0408">Iron</keyword>
<dbReference type="PANTHER" id="PTHR11601:SF34">
    <property type="entry name" value="CYSTEINE DESULFURASE"/>
    <property type="match status" value="1"/>
</dbReference>
<dbReference type="Pfam" id="PF00266">
    <property type="entry name" value="Aminotran_5"/>
    <property type="match status" value="1"/>
</dbReference>
<comment type="catalytic activity">
    <reaction evidence="10">
        <text>(sulfur carrier)-H + L-cysteine = (sulfur carrier)-SH + L-alanine</text>
        <dbReference type="Rhea" id="RHEA:43892"/>
        <dbReference type="Rhea" id="RHEA-COMP:14737"/>
        <dbReference type="Rhea" id="RHEA-COMP:14739"/>
        <dbReference type="ChEBI" id="CHEBI:29917"/>
        <dbReference type="ChEBI" id="CHEBI:35235"/>
        <dbReference type="ChEBI" id="CHEBI:57972"/>
        <dbReference type="ChEBI" id="CHEBI:64428"/>
        <dbReference type="EC" id="2.8.1.7"/>
    </reaction>
</comment>
<comment type="caution">
    <text evidence="12">The sequence shown here is derived from an EMBL/GenBank/DDBJ whole genome shotgun (WGS) entry which is preliminary data.</text>
</comment>
<keyword evidence="5" id="KW-0808">Transferase</keyword>
<dbReference type="InterPro" id="IPR000192">
    <property type="entry name" value="Aminotrans_V_dom"/>
</dbReference>
<evidence type="ECO:0000313" key="12">
    <source>
        <dbReference type="EMBL" id="NVD27693.1"/>
    </source>
</evidence>
<dbReference type="InterPro" id="IPR015422">
    <property type="entry name" value="PyrdxlP-dep_Trfase_small"/>
</dbReference>
<dbReference type="InterPro" id="IPR015424">
    <property type="entry name" value="PyrdxlP-dep_Trfase"/>
</dbReference>
<sequence length="358" mass="37956">MVTGTKRIYLDYAATAPMLDEAKRACVEGFENWANPSSPHGDGRAAQAVLENARRRFKAALDWDGDVIFTSGASEAVQIALTKSKPALQYVSPVEHDVVLRFAPNARTIPVDMGGAVVPMNLNHLLKGAEEPALVAIQSVNNETGVIQDLDALSKVVRDRGSYLLADCSQSIGKMPLPDADLIIVAGHKFGGPPGVGALLVKDLRLLEADGGQEQGYRSGTQNLPYIMGMTAALEAPANWAGRAMELRQHLDDAIKKAGGAVIAEYSPRIATIASYHMPGVAANTQLIKFDMAGFSVSAGSACSSGTLKTSHVLEAMGTDAQVAREVVRVSIGRGTSRAHIYAFIEQWQSIFAAAKGS</sequence>
<evidence type="ECO:0000256" key="9">
    <source>
        <dbReference type="ARBA" id="ARBA00023014"/>
    </source>
</evidence>
<evidence type="ECO:0000256" key="5">
    <source>
        <dbReference type="ARBA" id="ARBA00022679"/>
    </source>
</evidence>
<dbReference type="Gene3D" id="3.90.1150.10">
    <property type="entry name" value="Aspartate Aminotransferase, domain 1"/>
    <property type="match status" value="1"/>
</dbReference>
<dbReference type="InterPro" id="IPR016454">
    <property type="entry name" value="Cysteine_dSase"/>
</dbReference>
<keyword evidence="13" id="KW-1185">Reference proteome</keyword>
<evidence type="ECO:0000313" key="13">
    <source>
        <dbReference type="Proteomes" id="UP000652427"/>
    </source>
</evidence>
<dbReference type="PIRSF" id="PIRSF005572">
    <property type="entry name" value="NifS"/>
    <property type="match status" value="1"/>
</dbReference>
<evidence type="ECO:0000259" key="11">
    <source>
        <dbReference type="Pfam" id="PF00266"/>
    </source>
</evidence>
<comment type="similarity">
    <text evidence="3">Belongs to the class-V pyridoxal-phosphate-dependent aminotransferase family. NifS/IscS subfamily.</text>
</comment>
<evidence type="ECO:0000256" key="4">
    <source>
        <dbReference type="ARBA" id="ARBA00013558"/>
    </source>
</evidence>
<dbReference type="GO" id="GO:0008483">
    <property type="term" value="F:transaminase activity"/>
    <property type="evidence" value="ECO:0007669"/>
    <property type="project" value="UniProtKB-KW"/>
</dbReference>